<comment type="caution">
    <text evidence="2">The sequence shown here is derived from an EMBL/GenBank/DDBJ whole genome shotgun (WGS) entry which is preliminary data.</text>
</comment>
<organism evidence="2 3">
    <name type="scientific">Penicillium canescens</name>
    <dbReference type="NCBI Taxonomy" id="5083"/>
    <lineage>
        <taxon>Eukaryota</taxon>
        <taxon>Fungi</taxon>
        <taxon>Dikarya</taxon>
        <taxon>Ascomycota</taxon>
        <taxon>Pezizomycotina</taxon>
        <taxon>Eurotiomycetes</taxon>
        <taxon>Eurotiomycetidae</taxon>
        <taxon>Eurotiales</taxon>
        <taxon>Aspergillaceae</taxon>
        <taxon>Penicillium</taxon>
    </lineage>
</organism>
<accession>A0AAD6N6X0</accession>
<keyword evidence="3" id="KW-1185">Reference proteome</keyword>
<feature type="region of interest" description="Disordered" evidence="1">
    <location>
        <begin position="118"/>
        <end position="144"/>
    </location>
</feature>
<gene>
    <name evidence="2" type="ORF">N7460_009764</name>
</gene>
<evidence type="ECO:0000313" key="2">
    <source>
        <dbReference type="EMBL" id="KAJ6035589.1"/>
    </source>
</evidence>
<reference evidence="2" key="1">
    <citation type="journal article" date="2023" name="IMA Fungus">
        <title>Comparative genomic study of the Penicillium genus elucidates a diverse pangenome and 15 lateral gene transfer events.</title>
        <authorList>
            <person name="Petersen C."/>
            <person name="Sorensen T."/>
            <person name="Nielsen M.R."/>
            <person name="Sondergaard T.E."/>
            <person name="Sorensen J.L."/>
            <person name="Fitzpatrick D.A."/>
            <person name="Frisvad J.C."/>
            <person name="Nielsen K.L."/>
        </authorList>
    </citation>
    <scope>NUCLEOTIDE SEQUENCE</scope>
    <source>
        <strain evidence="2">IBT 15450</strain>
    </source>
</reference>
<protein>
    <submittedName>
        <fullName evidence="2">Uncharacterized protein</fullName>
    </submittedName>
</protein>
<proteinExistence type="predicted"/>
<dbReference type="AlphaFoldDB" id="A0AAD6N6X0"/>
<evidence type="ECO:0000313" key="3">
    <source>
        <dbReference type="Proteomes" id="UP001219568"/>
    </source>
</evidence>
<name>A0AAD6N6X0_PENCN</name>
<dbReference type="PANTHER" id="PTHR47654">
    <property type="entry name" value="ZN(II)2CYS6 TRANSCRIPTION FACTOR (EUROFUNG)-RELATED"/>
    <property type="match status" value="1"/>
</dbReference>
<dbReference type="PANTHER" id="PTHR47654:SF3">
    <property type="entry name" value="ZN(II)2CYS6 TRANSCRIPTION FACTOR (EUROFUNG)"/>
    <property type="match status" value="1"/>
</dbReference>
<reference evidence="2" key="2">
    <citation type="submission" date="2023-01" db="EMBL/GenBank/DDBJ databases">
        <authorList>
            <person name="Petersen C."/>
        </authorList>
    </citation>
    <scope>NUCLEOTIDE SEQUENCE</scope>
    <source>
        <strain evidence="2">IBT 15450</strain>
    </source>
</reference>
<dbReference type="EMBL" id="JAQJZL010000010">
    <property type="protein sequence ID" value="KAJ6035589.1"/>
    <property type="molecule type" value="Genomic_DNA"/>
</dbReference>
<dbReference type="Proteomes" id="UP001219568">
    <property type="component" value="Unassembled WGS sequence"/>
</dbReference>
<sequence>MTREVQRLSAAVQEYESLLHDLRNATESRTSGWVKALLDKHGQNTSTSFEYPQSLLSTSQNTAESVKPSSPLSIGSLEAIDRVDEDLNRTNRTRATGFIGKTSEISWMKRLQKEINKLTRGKKNASGPGEDKKKTQKIESLSIP</sequence>
<dbReference type="InterPro" id="IPR053230">
    <property type="entry name" value="Trans_reg_galc"/>
</dbReference>
<evidence type="ECO:0000256" key="1">
    <source>
        <dbReference type="SAM" id="MobiDB-lite"/>
    </source>
</evidence>